<gene>
    <name evidence="1" type="ORF">EOD73_14725</name>
</gene>
<dbReference type="EMBL" id="SACM01000004">
    <property type="protein sequence ID" value="RVT83816.1"/>
    <property type="molecule type" value="Genomic_DNA"/>
</dbReference>
<dbReference type="RefSeq" id="WP_127683780.1">
    <property type="nucleotide sequence ID" value="NZ_SACM01000004.1"/>
</dbReference>
<proteinExistence type="predicted"/>
<comment type="caution">
    <text evidence="1">The sequence shown here is derived from an EMBL/GenBank/DDBJ whole genome shotgun (WGS) entry which is preliminary data.</text>
</comment>
<name>A0A3S2UBS4_9BURK</name>
<evidence type="ECO:0000313" key="2">
    <source>
        <dbReference type="Proteomes" id="UP000288587"/>
    </source>
</evidence>
<protein>
    <submittedName>
        <fullName evidence="1">Uncharacterized protein</fullName>
    </submittedName>
</protein>
<accession>A0A3S2UBS4</accession>
<organism evidence="1 2">
    <name type="scientific">Inhella crocodyli</name>
    <dbReference type="NCBI Taxonomy" id="2499851"/>
    <lineage>
        <taxon>Bacteria</taxon>
        <taxon>Pseudomonadati</taxon>
        <taxon>Pseudomonadota</taxon>
        <taxon>Betaproteobacteria</taxon>
        <taxon>Burkholderiales</taxon>
        <taxon>Sphaerotilaceae</taxon>
        <taxon>Inhella</taxon>
    </lineage>
</organism>
<reference evidence="1 2" key="1">
    <citation type="submission" date="2019-01" db="EMBL/GenBank/DDBJ databases">
        <authorList>
            <person name="Chen W.-M."/>
        </authorList>
    </citation>
    <scope>NUCLEOTIDE SEQUENCE [LARGE SCALE GENOMIC DNA]</scope>
    <source>
        <strain evidence="1 2">CCP-18</strain>
    </source>
</reference>
<dbReference type="AlphaFoldDB" id="A0A3S2UBS4"/>
<sequence>MRHALRLPLGQGEPPVSAAERDRTYKKDKDWAGVFGLLAVLRFGGGGGSTTHEQAALRQCYG</sequence>
<keyword evidence="2" id="KW-1185">Reference proteome</keyword>
<evidence type="ECO:0000313" key="1">
    <source>
        <dbReference type="EMBL" id="RVT83816.1"/>
    </source>
</evidence>
<dbReference type="Proteomes" id="UP000288587">
    <property type="component" value="Unassembled WGS sequence"/>
</dbReference>